<dbReference type="Proteomes" id="UP001186974">
    <property type="component" value="Unassembled WGS sequence"/>
</dbReference>
<evidence type="ECO:0000313" key="2">
    <source>
        <dbReference type="Proteomes" id="UP001186974"/>
    </source>
</evidence>
<name>A0ACC3D4M1_9PEZI</name>
<gene>
    <name evidence="1" type="ORF">LTS18_005434</name>
</gene>
<protein>
    <submittedName>
        <fullName evidence="1">Uncharacterized protein</fullName>
    </submittedName>
</protein>
<proteinExistence type="predicted"/>
<sequence length="339" mass="38412">MVRDFPRAFLPHSFNLSAGGQVFQYSDLTREKRHQVLQETGCAESELPDGIPKLKYDIHPIFRRSDWIYNEQLAEMPEDIFSELAPALRLASRLLTCDLSLAWYSHLICGEKQESGGRHSIVPSWGATQPKIQECNKRHAKEVLTMNVAGKVRVAIAHHRGFPFVFQQMLNNRDGHISGLALSSSELVTTHHAIFLHPKWMEYLTMPWGIARATDCEKVRFQVYTAIVLCHEVAHIVAYDVFPGLQEPYHVDDAPNNELGESWENAVLGGLVIPAKLPAGVFVMKEWGAKEKESREPIAEWPVPVEWMSSLVQGEATETSRMKLPEFKLKFVTRRLGAC</sequence>
<dbReference type="EMBL" id="JAWDJW010007624">
    <property type="protein sequence ID" value="KAK3061788.1"/>
    <property type="molecule type" value="Genomic_DNA"/>
</dbReference>
<accession>A0ACC3D4M1</accession>
<evidence type="ECO:0000313" key="1">
    <source>
        <dbReference type="EMBL" id="KAK3061788.1"/>
    </source>
</evidence>
<comment type="caution">
    <text evidence="1">The sequence shown here is derived from an EMBL/GenBank/DDBJ whole genome shotgun (WGS) entry which is preliminary data.</text>
</comment>
<feature type="non-terminal residue" evidence="1">
    <location>
        <position position="339"/>
    </location>
</feature>
<keyword evidence="2" id="KW-1185">Reference proteome</keyword>
<organism evidence="1 2">
    <name type="scientific">Coniosporium uncinatum</name>
    <dbReference type="NCBI Taxonomy" id="93489"/>
    <lineage>
        <taxon>Eukaryota</taxon>
        <taxon>Fungi</taxon>
        <taxon>Dikarya</taxon>
        <taxon>Ascomycota</taxon>
        <taxon>Pezizomycotina</taxon>
        <taxon>Dothideomycetes</taxon>
        <taxon>Dothideomycetes incertae sedis</taxon>
        <taxon>Coniosporium</taxon>
    </lineage>
</organism>
<reference evidence="1" key="1">
    <citation type="submission" date="2024-09" db="EMBL/GenBank/DDBJ databases">
        <title>Black Yeasts Isolated from many extreme environments.</title>
        <authorList>
            <person name="Coleine C."/>
            <person name="Stajich J.E."/>
            <person name="Selbmann L."/>
        </authorList>
    </citation>
    <scope>NUCLEOTIDE SEQUENCE</scope>
    <source>
        <strain evidence="1">CCFEE 5737</strain>
    </source>
</reference>